<organism evidence="5 6">
    <name type="scientific">Povalibacter uvarum</name>
    <dbReference type="NCBI Taxonomy" id="732238"/>
    <lineage>
        <taxon>Bacteria</taxon>
        <taxon>Pseudomonadati</taxon>
        <taxon>Pseudomonadota</taxon>
        <taxon>Gammaproteobacteria</taxon>
        <taxon>Steroidobacterales</taxon>
        <taxon>Steroidobacteraceae</taxon>
        <taxon>Povalibacter</taxon>
    </lineage>
</organism>
<dbReference type="EMBL" id="JACHHZ010000004">
    <property type="protein sequence ID" value="MBB6094481.1"/>
    <property type="molecule type" value="Genomic_DNA"/>
</dbReference>
<evidence type="ECO:0000256" key="3">
    <source>
        <dbReference type="ARBA" id="ARBA00023163"/>
    </source>
</evidence>
<protein>
    <submittedName>
        <fullName evidence="5">DNA-binding MarR family transcriptional regulator</fullName>
    </submittedName>
</protein>
<feature type="domain" description="HTH marR-type" evidence="4">
    <location>
        <begin position="26"/>
        <end position="158"/>
    </location>
</feature>
<dbReference type="Gene3D" id="1.10.10.10">
    <property type="entry name" value="Winged helix-like DNA-binding domain superfamily/Winged helix DNA-binding domain"/>
    <property type="match status" value="1"/>
</dbReference>
<accession>A0A841HMJ7</accession>
<dbReference type="InterPro" id="IPR036390">
    <property type="entry name" value="WH_DNA-bd_sf"/>
</dbReference>
<evidence type="ECO:0000256" key="1">
    <source>
        <dbReference type="ARBA" id="ARBA00023015"/>
    </source>
</evidence>
<dbReference type="PANTHER" id="PTHR42756">
    <property type="entry name" value="TRANSCRIPTIONAL REGULATOR, MARR"/>
    <property type="match status" value="1"/>
</dbReference>
<dbReference type="InterPro" id="IPR000835">
    <property type="entry name" value="HTH_MarR-typ"/>
</dbReference>
<dbReference type="SMART" id="SM00347">
    <property type="entry name" value="HTH_MARR"/>
    <property type="match status" value="1"/>
</dbReference>
<sequence>MTKTKRATAPKKAAKVIEAPKRGVLDQLLGYQIRRAQTRLFAHFEEQLAHLKITPGQLGLLVLISANPGINQVALARAVGIERATLGEFINRFERDKLVERRGLIDDRRSYALHLTRRGQEFMDEAIPAVLAHESAFTDHLTSAERATLHKLLAKLADKPAE</sequence>
<dbReference type="PRINTS" id="PR00598">
    <property type="entry name" value="HTHMARR"/>
</dbReference>
<dbReference type="AlphaFoldDB" id="A0A841HMJ7"/>
<proteinExistence type="predicted"/>
<keyword evidence="6" id="KW-1185">Reference proteome</keyword>
<evidence type="ECO:0000259" key="4">
    <source>
        <dbReference type="PROSITE" id="PS50995"/>
    </source>
</evidence>
<dbReference type="PANTHER" id="PTHR42756:SF1">
    <property type="entry name" value="TRANSCRIPTIONAL REPRESSOR OF EMRAB OPERON"/>
    <property type="match status" value="1"/>
</dbReference>
<dbReference type="Proteomes" id="UP000588068">
    <property type="component" value="Unassembled WGS sequence"/>
</dbReference>
<gene>
    <name evidence="5" type="ORF">HNQ60_003368</name>
</gene>
<dbReference type="GO" id="GO:0003677">
    <property type="term" value="F:DNA binding"/>
    <property type="evidence" value="ECO:0007669"/>
    <property type="project" value="UniProtKB-KW"/>
</dbReference>
<comment type="caution">
    <text evidence="5">The sequence shown here is derived from an EMBL/GenBank/DDBJ whole genome shotgun (WGS) entry which is preliminary data.</text>
</comment>
<evidence type="ECO:0000313" key="5">
    <source>
        <dbReference type="EMBL" id="MBB6094481.1"/>
    </source>
</evidence>
<dbReference type="PROSITE" id="PS50995">
    <property type="entry name" value="HTH_MARR_2"/>
    <property type="match status" value="1"/>
</dbReference>
<dbReference type="Pfam" id="PF01047">
    <property type="entry name" value="MarR"/>
    <property type="match status" value="1"/>
</dbReference>
<reference evidence="5 6" key="1">
    <citation type="submission" date="2020-08" db="EMBL/GenBank/DDBJ databases">
        <title>Genomic Encyclopedia of Type Strains, Phase IV (KMG-IV): sequencing the most valuable type-strain genomes for metagenomic binning, comparative biology and taxonomic classification.</title>
        <authorList>
            <person name="Goeker M."/>
        </authorList>
    </citation>
    <scope>NUCLEOTIDE SEQUENCE [LARGE SCALE GENOMIC DNA]</scope>
    <source>
        <strain evidence="5 6">DSM 26723</strain>
    </source>
</reference>
<evidence type="ECO:0000313" key="6">
    <source>
        <dbReference type="Proteomes" id="UP000588068"/>
    </source>
</evidence>
<dbReference type="RefSeq" id="WP_184333900.1">
    <property type="nucleotide sequence ID" value="NZ_JACHHZ010000004.1"/>
</dbReference>
<keyword evidence="2 5" id="KW-0238">DNA-binding</keyword>
<dbReference type="InterPro" id="IPR036388">
    <property type="entry name" value="WH-like_DNA-bd_sf"/>
</dbReference>
<keyword evidence="3" id="KW-0804">Transcription</keyword>
<keyword evidence="1" id="KW-0805">Transcription regulation</keyword>
<evidence type="ECO:0000256" key="2">
    <source>
        <dbReference type="ARBA" id="ARBA00023125"/>
    </source>
</evidence>
<dbReference type="SUPFAM" id="SSF46785">
    <property type="entry name" value="Winged helix' DNA-binding domain"/>
    <property type="match status" value="1"/>
</dbReference>
<name>A0A841HMJ7_9GAMM</name>
<dbReference type="GO" id="GO:0003700">
    <property type="term" value="F:DNA-binding transcription factor activity"/>
    <property type="evidence" value="ECO:0007669"/>
    <property type="project" value="InterPro"/>
</dbReference>